<feature type="compositionally biased region" description="Acidic residues" evidence="1">
    <location>
        <begin position="107"/>
        <end position="126"/>
    </location>
</feature>
<reference evidence="3 4" key="1">
    <citation type="submission" date="2016-07" db="EMBL/GenBank/DDBJ databases">
        <title>Pervasive Adenine N6-methylation of Active Genes in Fungi.</title>
        <authorList>
            <consortium name="DOE Joint Genome Institute"/>
            <person name="Mondo S.J."/>
            <person name="Dannebaum R.O."/>
            <person name="Kuo R.C."/>
            <person name="Labutti K."/>
            <person name="Haridas S."/>
            <person name="Kuo A."/>
            <person name="Salamov A."/>
            <person name="Ahrendt S.R."/>
            <person name="Lipzen A."/>
            <person name="Sullivan W."/>
            <person name="Andreopoulos W.B."/>
            <person name="Clum A."/>
            <person name="Lindquist E."/>
            <person name="Daum C."/>
            <person name="Ramamoorthy G.K."/>
            <person name="Gryganskyi A."/>
            <person name="Culley D."/>
            <person name="Magnuson J.K."/>
            <person name="James T.Y."/>
            <person name="O'Malley M.A."/>
            <person name="Stajich J.E."/>
            <person name="Spatafora J.W."/>
            <person name="Visel A."/>
            <person name="Grigoriev I.V."/>
        </authorList>
    </citation>
    <scope>NUCLEOTIDE SEQUENCE [LARGE SCALE GENOMIC DNA]</scope>
    <source>
        <strain evidence="3 4">NRRL 1336</strain>
    </source>
</reference>
<dbReference type="SUPFAM" id="SSF82199">
    <property type="entry name" value="SET domain"/>
    <property type="match status" value="1"/>
</dbReference>
<dbReference type="SMART" id="SM00317">
    <property type="entry name" value="SET"/>
    <property type="match status" value="1"/>
</dbReference>
<feature type="compositionally biased region" description="Acidic residues" evidence="1">
    <location>
        <begin position="595"/>
        <end position="609"/>
    </location>
</feature>
<evidence type="ECO:0000256" key="1">
    <source>
        <dbReference type="SAM" id="MobiDB-lite"/>
    </source>
</evidence>
<comment type="caution">
    <text evidence="3">The sequence shown here is derived from an EMBL/GenBank/DDBJ whole genome shotgun (WGS) entry which is preliminary data.</text>
</comment>
<dbReference type="CDD" id="cd20071">
    <property type="entry name" value="SET_SMYD"/>
    <property type="match status" value="1"/>
</dbReference>
<dbReference type="InterPro" id="IPR001214">
    <property type="entry name" value="SET_dom"/>
</dbReference>
<dbReference type="OrthoDB" id="265717at2759"/>
<feature type="region of interest" description="Disordered" evidence="1">
    <location>
        <begin position="84"/>
        <end position="136"/>
    </location>
</feature>
<name>A0A1X2III0_9FUNG</name>
<evidence type="ECO:0000313" key="4">
    <source>
        <dbReference type="Proteomes" id="UP000193560"/>
    </source>
</evidence>
<feature type="region of interest" description="Disordered" evidence="1">
    <location>
        <begin position="589"/>
        <end position="611"/>
    </location>
</feature>
<feature type="domain" description="SET" evidence="2">
    <location>
        <begin position="15"/>
        <end position="339"/>
    </location>
</feature>
<feature type="compositionally biased region" description="Low complexity" evidence="1">
    <location>
        <begin position="276"/>
        <end position="287"/>
    </location>
</feature>
<organism evidence="3 4">
    <name type="scientific">Absidia repens</name>
    <dbReference type="NCBI Taxonomy" id="90262"/>
    <lineage>
        <taxon>Eukaryota</taxon>
        <taxon>Fungi</taxon>
        <taxon>Fungi incertae sedis</taxon>
        <taxon>Mucoromycota</taxon>
        <taxon>Mucoromycotina</taxon>
        <taxon>Mucoromycetes</taxon>
        <taxon>Mucorales</taxon>
        <taxon>Cunninghamellaceae</taxon>
        <taxon>Absidia</taxon>
    </lineage>
</organism>
<dbReference type="PANTHER" id="PTHR12197">
    <property type="entry name" value="HISTONE-LYSINE N-METHYLTRANSFERASE SMYD"/>
    <property type="match status" value="1"/>
</dbReference>
<dbReference type="Proteomes" id="UP000193560">
    <property type="component" value="Unassembled WGS sequence"/>
</dbReference>
<keyword evidence="4" id="KW-1185">Reference proteome</keyword>
<dbReference type="Pfam" id="PF00856">
    <property type="entry name" value="SET"/>
    <property type="match status" value="1"/>
</dbReference>
<dbReference type="InterPro" id="IPR046341">
    <property type="entry name" value="SET_dom_sf"/>
</dbReference>
<dbReference type="PROSITE" id="PS50280">
    <property type="entry name" value="SET"/>
    <property type="match status" value="1"/>
</dbReference>
<dbReference type="InterPro" id="IPR050869">
    <property type="entry name" value="H3K4_H4K5_MeTrfase"/>
</dbReference>
<feature type="region of interest" description="Disordered" evidence="1">
    <location>
        <begin position="257"/>
        <end position="287"/>
    </location>
</feature>
<evidence type="ECO:0000259" key="2">
    <source>
        <dbReference type="PROSITE" id="PS50280"/>
    </source>
</evidence>
<dbReference type="EMBL" id="MCGE01000010">
    <property type="protein sequence ID" value="ORZ17146.1"/>
    <property type="molecule type" value="Genomic_DNA"/>
</dbReference>
<sequence>MTDWEADYDFETVINRNEFIDTVEIKECETVGRSLVARRSISRGDIVLVESPLLQYFLEPTCRSSLSPFYTKQLWKTMKEIVQSEDPSIEQRTTTTTDDKSHSSYYSDDDEESDYSNDDDESDTSDDDHSTPNSSFNPGVPAAMLAFLQLYPPPAKSHVTDSAHFQRAQPPDFDFFYYPSTEMEHSTVQLVCRSAKRVVQEIDLYRHVDPELLSTFILKIYGNAHTVALDRKANHRSKLTTLTHSKKHHRRQTIYAHRNEDNQQDNDNDDNGAAVTTTTSWGSSSTGPRPSIALMLWGSKFSHACSPNLLLQYDPPTNTMVFVATRAISAGEVLTFSYLPEDESLGGLVCGSTEGRRAKLQQFKFFDCACDRCQGRDGSRGADCPERCISAASTWYQGSTRTWECEQCHSTARPSFVLPEMEKGESYVERMVTGMATKVRNGANGGGGPSNSVVHMMETYLNNLLQRGHNQGDSDDDNDGGDVVAAAAIPQHHWTFGYIHGLLAIYHVELFPRTFGKGLASQLGLTETGFKEARIYIVDFLHKRLWSSNPVPAFFAAWHVLSPVIQAVMDGTEEKQYFVPVKKTKASRRQVTATSDDDTDSSSDSDDEPPVMLDPLVIAMPVEWNAYITDMADVVTNQWVPVIKEIFAGRSSVVVDDMMHQIQKWSNRVNECKALA</sequence>
<dbReference type="Gene3D" id="2.170.270.10">
    <property type="entry name" value="SET domain"/>
    <property type="match status" value="1"/>
</dbReference>
<proteinExistence type="predicted"/>
<gene>
    <name evidence="3" type="ORF">BCR42DRAFT_414008</name>
</gene>
<dbReference type="AlphaFoldDB" id="A0A1X2III0"/>
<accession>A0A1X2III0</accession>
<protein>
    <recommendedName>
        <fullName evidence="2">SET domain-containing protein</fullName>
    </recommendedName>
</protein>
<evidence type="ECO:0000313" key="3">
    <source>
        <dbReference type="EMBL" id="ORZ17146.1"/>
    </source>
</evidence>
<dbReference type="STRING" id="90262.A0A1X2III0"/>